<accession>A0AA36MQX8</accession>
<dbReference type="Gene3D" id="2.30.29.30">
    <property type="entry name" value="Pleckstrin-homology domain (PH domain)/Phosphotyrosine-binding domain (PTB)"/>
    <property type="match status" value="1"/>
</dbReference>
<dbReference type="EMBL" id="CAUJNA010000424">
    <property type="protein sequence ID" value="CAJ1376828.1"/>
    <property type="molecule type" value="Genomic_DNA"/>
</dbReference>
<feature type="domain" description="PH" evidence="1">
    <location>
        <begin position="3"/>
        <end position="123"/>
    </location>
</feature>
<protein>
    <recommendedName>
        <fullName evidence="1">PH domain-containing protein</fullName>
    </recommendedName>
</protein>
<evidence type="ECO:0000259" key="1">
    <source>
        <dbReference type="PROSITE" id="PS50003"/>
    </source>
</evidence>
<keyword evidence="3" id="KW-1185">Reference proteome</keyword>
<dbReference type="PROSITE" id="PS50003">
    <property type="entry name" value="PH_DOMAIN"/>
    <property type="match status" value="1"/>
</dbReference>
<reference evidence="2" key="1">
    <citation type="submission" date="2023-08" db="EMBL/GenBank/DDBJ databases">
        <authorList>
            <person name="Chen Y."/>
            <person name="Shah S."/>
            <person name="Dougan E. K."/>
            <person name="Thang M."/>
            <person name="Chan C."/>
        </authorList>
    </citation>
    <scope>NUCLEOTIDE SEQUENCE</scope>
</reference>
<organism evidence="2 3">
    <name type="scientific">Effrenium voratum</name>
    <dbReference type="NCBI Taxonomy" id="2562239"/>
    <lineage>
        <taxon>Eukaryota</taxon>
        <taxon>Sar</taxon>
        <taxon>Alveolata</taxon>
        <taxon>Dinophyceae</taxon>
        <taxon>Suessiales</taxon>
        <taxon>Symbiodiniaceae</taxon>
        <taxon>Effrenium</taxon>
    </lineage>
</organism>
<name>A0AA36MQX8_9DINO</name>
<gene>
    <name evidence="2" type="ORF">EVOR1521_LOCUS5788</name>
</gene>
<dbReference type="SUPFAM" id="SSF50729">
    <property type="entry name" value="PH domain-like"/>
    <property type="match status" value="1"/>
</dbReference>
<dbReference type="Pfam" id="PF00169">
    <property type="entry name" value="PH"/>
    <property type="match status" value="1"/>
</dbReference>
<evidence type="ECO:0000313" key="2">
    <source>
        <dbReference type="EMBL" id="CAJ1376828.1"/>
    </source>
</evidence>
<comment type="caution">
    <text evidence="2">The sequence shown here is derived from an EMBL/GenBank/DDBJ whole genome shotgun (WGS) entry which is preliminary data.</text>
</comment>
<sequence length="303" mass="33946">MATHEFAGWMERRGPTVDFNWQKRWVVLHEGKLETFADEACAKRKATMELQPRSTAVPFKDSKWLQLARNAPGEAALYSHQRPFGFVVDLEPQAGKGRRMAYFDPLHQEGLDQWTQAIHQSVRQVEQLLKDEAAAARQLVRDLVWRCCARPGYVADRRVARHLLRGIFRKVCEEEGVKQAPGSQEELSVLLPMIGSDQKKAAKAVRRNSALLQHLPQEFRADRDVVMAAVEGDPLALAHADASIKADRDVVFAAVTKDGMALEHTSAELKADVDIVLAATLRSPEAIRFASAEIKDQEAMTVF</sequence>
<dbReference type="AlphaFoldDB" id="A0AA36MQX8"/>
<evidence type="ECO:0000313" key="3">
    <source>
        <dbReference type="Proteomes" id="UP001178507"/>
    </source>
</evidence>
<proteinExistence type="predicted"/>
<dbReference type="CDD" id="cd00821">
    <property type="entry name" value="PH"/>
    <property type="match status" value="1"/>
</dbReference>
<dbReference type="InterPro" id="IPR025197">
    <property type="entry name" value="DUF4116"/>
</dbReference>
<dbReference type="InterPro" id="IPR001849">
    <property type="entry name" value="PH_domain"/>
</dbReference>
<dbReference type="InterPro" id="IPR011993">
    <property type="entry name" value="PH-like_dom_sf"/>
</dbReference>
<dbReference type="Pfam" id="PF13475">
    <property type="entry name" value="DUF4116"/>
    <property type="match status" value="2"/>
</dbReference>
<dbReference type="Proteomes" id="UP001178507">
    <property type="component" value="Unassembled WGS sequence"/>
</dbReference>